<evidence type="ECO:0000313" key="2">
    <source>
        <dbReference type="Proteomes" id="UP001236014"/>
    </source>
</evidence>
<name>A0A9Y2IM97_9PSEU</name>
<dbReference type="PRINTS" id="PR01397">
    <property type="entry name" value="DHBDHDRGNASE"/>
</dbReference>
<gene>
    <name evidence="1" type="ORF">QRX50_17490</name>
</gene>
<dbReference type="GO" id="GO:0008667">
    <property type="term" value="F:2,3-dihydro-2,3-dihydroxybenzoate dehydrogenase activity"/>
    <property type="evidence" value="ECO:0007669"/>
    <property type="project" value="InterPro"/>
</dbReference>
<dbReference type="EMBL" id="CP127294">
    <property type="protein sequence ID" value="WIX82427.1"/>
    <property type="molecule type" value="Genomic_DNA"/>
</dbReference>
<sequence length="207" mass="21863">MAGIVVIGAGPGIGAAVARRFAREGFGVAAVARRPKDLGVGAVTHLADVGDEESLRRALDAVNEDQGLPDAVVYNAAAIRRDTPGELAAEEHLELWRVNVLGAYTAAAHLAPKMAERGHGTFLTTGGMPEPKAAYSSLSLGKAGLRTVTALFAEQYPTLHFATVTVGGTVEKGTAFDPDAIAEHYWRLHTQRVWEREVLITTSPSPA</sequence>
<dbReference type="PANTHER" id="PTHR43431">
    <property type="entry name" value="OXIDOREDUCTASE, SHORT CHAIN DEHYDROGENASE/REDUCTASE FAMILY (AFU_ORTHOLOGUE AFUA_5G14000)"/>
    <property type="match status" value="1"/>
</dbReference>
<dbReference type="PANTHER" id="PTHR43431:SF1">
    <property type="entry name" value="OS08G0476300 PROTEIN"/>
    <property type="match status" value="1"/>
</dbReference>
<dbReference type="SUPFAM" id="SSF51735">
    <property type="entry name" value="NAD(P)-binding Rossmann-fold domains"/>
    <property type="match status" value="1"/>
</dbReference>
<protein>
    <submittedName>
        <fullName evidence="1">SDR family NAD(P)-dependent oxidoreductase</fullName>
    </submittedName>
</protein>
<dbReference type="InterPro" id="IPR036291">
    <property type="entry name" value="NAD(P)-bd_dom_sf"/>
</dbReference>
<dbReference type="Pfam" id="PF00106">
    <property type="entry name" value="adh_short"/>
    <property type="match status" value="1"/>
</dbReference>
<reference evidence="1 2" key="1">
    <citation type="submission" date="2023-06" db="EMBL/GenBank/DDBJ databases">
        <authorList>
            <person name="Oyuntsetseg B."/>
            <person name="Kim S.B."/>
        </authorList>
    </citation>
    <scope>NUCLEOTIDE SEQUENCE [LARGE SCALE GENOMIC DNA]</scope>
    <source>
        <strain evidence="1 2">2-15</strain>
    </source>
</reference>
<evidence type="ECO:0000313" key="1">
    <source>
        <dbReference type="EMBL" id="WIX82427.1"/>
    </source>
</evidence>
<dbReference type="InterPro" id="IPR003560">
    <property type="entry name" value="DHB_DH"/>
</dbReference>
<keyword evidence="2" id="KW-1185">Reference proteome</keyword>
<dbReference type="GO" id="GO:0019290">
    <property type="term" value="P:siderophore biosynthetic process"/>
    <property type="evidence" value="ECO:0007669"/>
    <property type="project" value="InterPro"/>
</dbReference>
<dbReference type="AlphaFoldDB" id="A0A9Y2IM97"/>
<organism evidence="1 2">
    <name type="scientific">Amycolatopsis carbonis</name>
    <dbReference type="NCBI Taxonomy" id="715471"/>
    <lineage>
        <taxon>Bacteria</taxon>
        <taxon>Bacillati</taxon>
        <taxon>Actinomycetota</taxon>
        <taxon>Actinomycetes</taxon>
        <taxon>Pseudonocardiales</taxon>
        <taxon>Pseudonocardiaceae</taxon>
        <taxon>Amycolatopsis</taxon>
    </lineage>
</organism>
<accession>A0A9Y2IM97</accession>
<dbReference type="InterPro" id="IPR002347">
    <property type="entry name" value="SDR_fam"/>
</dbReference>
<dbReference type="RefSeq" id="WP_285972997.1">
    <property type="nucleotide sequence ID" value="NZ_CP127294.1"/>
</dbReference>
<dbReference type="KEGG" id="acab:QRX50_17490"/>
<dbReference type="Proteomes" id="UP001236014">
    <property type="component" value="Chromosome"/>
</dbReference>
<proteinExistence type="predicted"/>
<dbReference type="Gene3D" id="3.40.50.720">
    <property type="entry name" value="NAD(P)-binding Rossmann-like Domain"/>
    <property type="match status" value="1"/>
</dbReference>